<organism evidence="2 3">
    <name type="scientific">Pseudomonas batumici</name>
    <dbReference type="NCBI Taxonomy" id="226910"/>
    <lineage>
        <taxon>Bacteria</taxon>
        <taxon>Pseudomonadati</taxon>
        <taxon>Pseudomonadota</taxon>
        <taxon>Gammaproteobacteria</taxon>
        <taxon>Pseudomonadales</taxon>
        <taxon>Pseudomonadaceae</taxon>
        <taxon>Pseudomonas</taxon>
    </lineage>
</organism>
<dbReference type="PATRIC" id="fig|226910.6.peg.1785"/>
<evidence type="ECO:0000256" key="1">
    <source>
        <dbReference type="SAM" id="MobiDB-lite"/>
    </source>
</evidence>
<sequence>MAAGQRFAVLAIHGLGLDHGKVNSRRQTLRSRTATCGERASPLATNSARHSPLKRFTPS</sequence>
<dbReference type="Proteomes" id="UP000031535">
    <property type="component" value="Unassembled WGS sequence"/>
</dbReference>
<gene>
    <name evidence="2" type="ORF">UCMB321_1794</name>
</gene>
<feature type="region of interest" description="Disordered" evidence="1">
    <location>
        <begin position="23"/>
        <end position="59"/>
    </location>
</feature>
<keyword evidence="3" id="KW-1185">Reference proteome</keyword>
<accession>A0A0C2F0G7</accession>
<comment type="caution">
    <text evidence="2">The sequence shown here is derived from an EMBL/GenBank/DDBJ whole genome shotgun (WGS) entry which is preliminary data.</text>
</comment>
<name>A0A0C2F0G7_9PSED</name>
<evidence type="ECO:0000313" key="3">
    <source>
        <dbReference type="Proteomes" id="UP000031535"/>
    </source>
</evidence>
<dbReference type="EMBL" id="JXDG01000018">
    <property type="protein sequence ID" value="KIH84563.1"/>
    <property type="molecule type" value="Genomic_DNA"/>
</dbReference>
<reference evidence="2 3" key="1">
    <citation type="submission" date="2015-01" db="EMBL/GenBank/DDBJ databases">
        <title>Complete genome of Pseudomonas batumici UCM B-321 producer of the batumin antibiotic with strong antistaphilococcal and potential anticancer activity.</title>
        <authorList>
            <person name="Klochko V.V."/>
            <person name="Zelena L.B."/>
            <person name="Elena K.A."/>
            <person name="Reva O.N."/>
        </authorList>
    </citation>
    <scope>NUCLEOTIDE SEQUENCE [LARGE SCALE GENOMIC DNA]</scope>
    <source>
        <strain evidence="2 3">UCM B-321</strain>
    </source>
</reference>
<dbReference type="AlphaFoldDB" id="A0A0C2F0G7"/>
<protein>
    <submittedName>
        <fullName evidence="2">Uncharacterized protein</fullName>
    </submittedName>
</protein>
<proteinExistence type="predicted"/>
<evidence type="ECO:0000313" key="2">
    <source>
        <dbReference type="EMBL" id="KIH84563.1"/>
    </source>
</evidence>